<dbReference type="EMBL" id="SDKC01000001">
    <property type="protein sequence ID" value="RXS75516.1"/>
    <property type="molecule type" value="Genomic_DNA"/>
</dbReference>
<sequence length="259" mass="30238">MMDMREFQEKLEQLMELAAKQEKNLNNEQILEIFGLNQLSPQQLQSLYEYLRIQGIRIQGADLAPMDIGKALDPQEEQEEEKKPVILEAEDEQCLKEYEEMLRQFPSEKEGEREALLLQAVTDVAGVQERLAQLYLKEILQYARKLWRQGIYIGDLIQEGNMSLLLALAEEMPEEGKAGWMEQRLLDGMESWVKEQTEQKYRDESMVEKVRKLEAAIRELSDDEEQKFSVEELAAYLDMDEEEIRAVLRLTSEGADEEK</sequence>
<gene>
    <name evidence="3" type="ORF">ETP43_10010</name>
</gene>
<dbReference type="GO" id="GO:0006352">
    <property type="term" value="P:DNA-templated transcription initiation"/>
    <property type="evidence" value="ECO:0007669"/>
    <property type="project" value="InterPro"/>
</dbReference>
<dbReference type="Gene3D" id="1.20.120.1810">
    <property type="match status" value="1"/>
</dbReference>
<dbReference type="GO" id="GO:0003700">
    <property type="term" value="F:DNA-binding transcription factor activity"/>
    <property type="evidence" value="ECO:0007669"/>
    <property type="project" value="InterPro"/>
</dbReference>
<dbReference type="AlphaFoldDB" id="A0A4Q1RIH8"/>
<evidence type="ECO:0000313" key="3">
    <source>
        <dbReference type="EMBL" id="RXS75516.1"/>
    </source>
</evidence>
<dbReference type="Proteomes" id="UP000290106">
    <property type="component" value="Unassembled WGS sequence"/>
</dbReference>
<name>A0A4Q1RIH8_9FIRM</name>
<protein>
    <recommendedName>
        <fullName evidence="2">RNA polymerase sigma-70 region 3 domain-containing protein</fullName>
    </recommendedName>
</protein>
<proteinExistence type="predicted"/>
<dbReference type="InterPro" id="IPR013325">
    <property type="entry name" value="RNA_pol_sigma_r2"/>
</dbReference>
<organism evidence="3 4">
    <name type="scientific">Blautia faecicola</name>
    <dbReference type="NCBI Taxonomy" id="2509240"/>
    <lineage>
        <taxon>Bacteria</taxon>
        <taxon>Bacillati</taxon>
        <taxon>Bacillota</taxon>
        <taxon>Clostridia</taxon>
        <taxon>Lachnospirales</taxon>
        <taxon>Lachnospiraceae</taxon>
        <taxon>Blautia</taxon>
    </lineage>
</organism>
<dbReference type="SUPFAM" id="SSF88659">
    <property type="entry name" value="Sigma3 and sigma4 domains of RNA polymerase sigma factors"/>
    <property type="match status" value="1"/>
</dbReference>
<comment type="caution">
    <text evidence="3">The sequence shown here is derived from an EMBL/GenBank/DDBJ whole genome shotgun (WGS) entry which is preliminary data.</text>
</comment>
<dbReference type="OrthoDB" id="2064505at2"/>
<keyword evidence="1" id="KW-0175">Coiled coil</keyword>
<dbReference type="InterPro" id="IPR013324">
    <property type="entry name" value="RNA_pol_sigma_r3/r4-like"/>
</dbReference>
<feature type="domain" description="RNA polymerase sigma-70 region 3" evidence="2">
    <location>
        <begin position="208"/>
        <end position="252"/>
    </location>
</feature>
<dbReference type="SUPFAM" id="SSF88946">
    <property type="entry name" value="Sigma2 domain of RNA polymerase sigma factors"/>
    <property type="match status" value="1"/>
</dbReference>
<accession>A0A4Q1RIH8</accession>
<evidence type="ECO:0000256" key="1">
    <source>
        <dbReference type="SAM" id="Coils"/>
    </source>
</evidence>
<reference evidence="3 4" key="1">
    <citation type="submission" date="2019-01" db="EMBL/GenBank/DDBJ databases">
        <title>Blautia sp. nov. KGMB01111 isolated human feces.</title>
        <authorList>
            <person name="Park J.-E."/>
            <person name="Kim J.-S."/>
            <person name="Park S.-H."/>
        </authorList>
    </citation>
    <scope>NUCLEOTIDE SEQUENCE [LARGE SCALE GENOMIC DNA]</scope>
    <source>
        <strain evidence="3 4">KGMB01111</strain>
    </source>
</reference>
<dbReference type="Gene3D" id="1.10.10.10">
    <property type="entry name" value="Winged helix-like DNA-binding domain superfamily/Winged helix DNA-binding domain"/>
    <property type="match status" value="1"/>
</dbReference>
<dbReference type="InterPro" id="IPR036388">
    <property type="entry name" value="WH-like_DNA-bd_sf"/>
</dbReference>
<evidence type="ECO:0000259" key="2">
    <source>
        <dbReference type="Pfam" id="PF04539"/>
    </source>
</evidence>
<keyword evidence="4" id="KW-1185">Reference proteome</keyword>
<evidence type="ECO:0000313" key="4">
    <source>
        <dbReference type="Proteomes" id="UP000290106"/>
    </source>
</evidence>
<feature type="coiled-coil region" evidence="1">
    <location>
        <begin position="4"/>
        <end position="31"/>
    </location>
</feature>
<dbReference type="InterPro" id="IPR007624">
    <property type="entry name" value="RNA_pol_sigma70_r3"/>
</dbReference>
<dbReference type="Pfam" id="PF04539">
    <property type="entry name" value="Sigma70_r3"/>
    <property type="match status" value="1"/>
</dbReference>